<evidence type="ECO:0000313" key="2">
    <source>
        <dbReference type="Proteomes" id="UP001327957"/>
    </source>
</evidence>
<dbReference type="EMBL" id="JASAOK010000037">
    <property type="protein sequence ID" value="KAK6218067.1"/>
    <property type="molecule type" value="Genomic_DNA"/>
</dbReference>
<accession>A0AAV9TC46</accession>
<dbReference type="AlphaFoldDB" id="A0AAV9TC46"/>
<keyword evidence="2" id="KW-1185">Reference proteome</keyword>
<reference evidence="1 2" key="1">
    <citation type="submission" date="2023-04" db="EMBL/GenBank/DDBJ databases">
        <title>Colletotrichum tabacum stain YC1 causing leaf anthracnose on Nicotiana tabacum(L.) cv.</title>
        <authorList>
            <person name="Ji Z."/>
            <person name="Wang M."/>
            <person name="Zhang J."/>
            <person name="Wang N."/>
            <person name="Zhou Z."/>
        </authorList>
    </citation>
    <scope>NUCLEOTIDE SEQUENCE [LARGE SCALE GENOMIC DNA]</scope>
    <source>
        <strain evidence="1 2">YC1</strain>
    </source>
</reference>
<evidence type="ECO:0000313" key="1">
    <source>
        <dbReference type="EMBL" id="KAK6218067.1"/>
    </source>
</evidence>
<sequence>MVTPGKATTSQIDASVARAITEWRIKGSIGPDLLGRCCLEFGGWDEGTFELGSRFMIETLRNQLLRYGVFVEWGRGRGKVASNPVNTPTPDDHHYRSSEELDRWHKKKDATLRSHCRISNFVNDITIPLRSGAKVRREMEQLRQ</sequence>
<protein>
    <submittedName>
        <fullName evidence="1">Uncharacterized protein</fullName>
    </submittedName>
</protein>
<proteinExistence type="predicted"/>
<gene>
    <name evidence="1" type="ORF">QIS74_06613</name>
</gene>
<comment type="caution">
    <text evidence="1">The sequence shown here is derived from an EMBL/GenBank/DDBJ whole genome shotgun (WGS) entry which is preliminary data.</text>
</comment>
<organism evidence="1 2">
    <name type="scientific">Colletotrichum tabaci</name>
    <dbReference type="NCBI Taxonomy" id="1209068"/>
    <lineage>
        <taxon>Eukaryota</taxon>
        <taxon>Fungi</taxon>
        <taxon>Dikarya</taxon>
        <taxon>Ascomycota</taxon>
        <taxon>Pezizomycotina</taxon>
        <taxon>Sordariomycetes</taxon>
        <taxon>Hypocreomycetidae</taxon>
        <taxon>Glomerellales</taxon>
        <taxon>Glomerellaceae</taxon>
        <taxon>Colletotrichum</taxon>
        <taxon>Colletotrichum destructivum species complex</taxon>
    </lineage>
</organism>
<dbReference type="Proteomes" id="UP001327957">
    <property type="component" value="Unassembled WGS sequence"/>
</dbReference>
<name>A0AAV9TC46_9PEZI</name>